<gene>
    <name evidence="1" type="ORF">BDN72DRAFT_831427</name>
</gene>
<name>A0ACD3BEA8_9AGAR</name>
<sequence>MLKGWVMLNQSCPNAGCPIPLLRSPSGVTPVKKFCVKCNENPDNVQSVTSHISTSSVSTASHISRSSTPPTEISDSFEFPDFVPVDTEQGRRRREQSDRASAEIAQRLLRNWTLLGEDCPNSRCYGIPLLRQPRPVHGEPLKECVICGTMYSTIVDESGASHLSALPTAAPNTINPPPTREQEVNVTQSTHLPVPSPSPEAAPNPARNPFRDRVRSQKSPAPNELTSPSGSFYPEFQESELALKLAMRTLSTRLTSLSNSPLIVDPAAIAQTAESLGKVTKALAQLRELQQKEAPLR</sequence>
<dbReference type="Proteomes" id="UP000308600">
    <property type="component" value="Unassembled WGS sequence"/>
</dbReference>
<dbReference type="EMBL" id="ML208261">
    <property type="protein sequence ID" value="TFK75989.1"/>
    <property type="molecule type" value="Genomic_DNA"/>
</dbReference>
<organism evidence="1 2">
    <name type="scientific">Pluteus cervinus</name>
    <dbReference type="NCBI Taxonomy" id="181527"/>
    <lineage>
        <taxon>Eukaryota</taxon>
        <taxon>Fungi</taxon>
        <taxon>Dikarya</taxon>
        <taxon>Basidiomycota</taxon>
        <taxon>Agaricomycotina</taxon>
        <taxon>Agaricomycetes</taxon>
        <taxon>Agaricomycetidae</taxon>
        <taxon>Agaricales</taxon>
        <taxon>Pluteineae</taxon>
        <taxon>Pluteaceae</taxon>
        <taxon>Pluteus</taxon>
    </lineage>
</organism>
<protein>
    <submittedName>
        <fullName evidence="1">Uncharacterized protein</fullName>
    </submittedName>
</protein>
<reference evidence="1 2" key="1">
    <citation type="journal article" date="2019" name="Nat. Ecol. Evol.">
        <title>Megaphylogeny resolves global patterns of mushroom evolution.</title>
        <authorList>
            <person name="Varga T."/>
            <person name="Krizsan K."/>
            <person name="Foldi C."/>
            <person name="Dima B."/>
            <person name="Sanchez-Garcia M."/>
            <person name="Sanchez-Ramirez S."/>
            <person name="Szollosi G.J."/>
            <person name="Szarkandi J.G."/>
            <person name="Papp V."/>
            <person name="Albert L."/>
            <person name="Andreopoulos W."/>
            <person name="Angelini C."/>
            <person name="Antonin V."/>
            <person name="Barry K.W."/>
            <person name="Bougher N.L."/>
            <person name="Buchanan P."/>
            <person name="Buyck B."/>
            <person name="Bense V."/>
            <person name="Catcheside P."/>
            <person name="Chovatia M."/>
            <person name="Cooper J."/>
            <person name="Damon W."/>
            <person name="Desjardin D."/>
            <person name="Finy P."/>
            <person name="Geml J."/>
            <person name="Haridas S."/>
            <person name="Hughes K."/>
            <person name="Justo A."/>
            <person name="Karasinski D."/>
            <person name="Kautmanova I."/>
            <person name="Kiss B."/>
            <person name="Kocsube S."/>
            <person name="Kotiranta H."/>
            <person name="LaButti K.M."/>
            <person name="Lechner B.E."/>
            <person name="Liimatainen K."/>
            <person name="Lipzen A."/>
            <person name="Lukacs Z."/>
            <person name="Mihaltcheva S."/>
            <person name="Morgado L.N."/>
            <person name="Niskanen T."/>
            <person name="Noordeloos M.E."/>
            <person name="Ohm R.A."/>
            <person name="Ortiz-Santana B."/>
            <person name="Ovrebo C."/>
            <person name="Racz N."/>
            <person name="Riley R."/>
            <person name="Savchenko A."/>
            <person name="Shiryaev A."/>
            <person name="Soop K."/>
            <person name="Spirin V."/>
            <person name="Szebenyi C."/>
            <person name="Tomsovsky M."/>
            <person name="Tulloss R.E."/>
            <person name="Uehling J."/>
            <person name="Grigoriev I.V."/>
            <person name="Vagvolgyi C."/>
            <person name="Papp T."/>
            <person name="Martin F.M."/>
            <person name="Miettinen O."/>
            <person name="Hibbett D.S."/>
            <person name="Nagy L.G."/>
        </authorList>
    </citation>
    <scope>NUCLEOTIDE SEQUENCE [LARGE SCALE GENOMIC DNA]</scope>
    <source>
        <strain evidence="1 2">NL-1719</strain>
    </source>
</reference>
<accession>A0ACD3BEA8</accession>
<proteinExistence type="predicted"/>
<evidence type="ECO:0000313" key="1">
    <source>
        <dbReference type="EMBL" id="TFK75989.1"/>
    </source>
</evidence>
<evidence type="ECO:0000313" key="2">
    <source>
        <dbReference type="Proteomes" id="UP000308600"/>
    </source>
</evidence>
<keyword evidence="2" id="KW-1185">Reference proteome</keyword>